<accession>A0A8D9E2H9</accession>
<dbReference type="EMBL" id="HBUF01246430">
    <property type="protein sequence ID" value="CAG6678587.1"/>
    <property type="molecule type" value="Transcribed_RNA"/>
</dbReference>
<sequence>MYQVVPRDQIIAIVVVGSSHQASTIFHPKVKSMLPSMEVRPPPVMTTLNRCNSRFKYIRPTPQTSILQDRVVSSRLASLRLSWTPTPPCLFPLRPPVVWTGDPSLLPLPEFLPFRSA</sequence>
<dbReference type="EMBL" id="HBUF01585587">
    <property type="protein sequence ID" value="CAG6771686.1"/>
    <property type="molecule type" value="Transcribed_RNA"/>
</dbReference>
<dbReference type="EMBL" id="HBUF01406329">
    <property type="protein sequence ID" value="CAG6738130.1"/>
    <property type="molecule type" value="Transcribed_RNA"/>
</dbReference>
<dbReference type="EMBL" id="HBUF01406330">
    <property type="protein sequence ID" value="CAG6738132.1"/>
    <property type="molecule type" value="Transcribed_RNA"/>
</dbReference>
<name>A0A8D9E2H9_9HEMI</name>
<evidence type="ECO:0000313" key="1">
    <source>
        <dbReference type="EMBL" id="CAG6738132.1"/>
    </source>
</evidence>
<proteinExistence type="predicted"/>
<protein>
    <submittedName>
        <fullName evidence="1">Uncharacterized protein</fullName>
    </submittedName>
</protein>
<dbReference type="AlphaFoldDB" id="A0A8D9E2H9"/>
<dbReference type="EMBL" id="HBUF01585588">
    <property type="protein sequence ID" value="CAG6771688.1"/>
    <property type="molecule type" value="Transcribed_RNA"/>
</dbReference>
<organism evidence="1">
    <name type="scientific">Cacopsylla melanoneura</name>
    <dbReference type="NCBI Taxonomy" id="428564"/>
    <lineage>
        <taxon>Eukaryota</taxon>
        <taxon>Metazoa</taxon>
        <taxon>Ecdysozoa</taxon>
        <taxon>Arthropoda</taxon>
        <taxon>Hexapoda</taxon>
        <taxon>Insecta</taxon>
        <taxon>Pterygota</taxon>
        <taxon>Neoptera</taxon>
        <taxon>Paraneoptera</taxon>
        <taxon>Hemiptera</taxon>
        <taxon>Sternorrhyncha</taxon>
        <taxon>Psylloidea</taxon>
        <taxon>Psyllidae</taxon>
        <taxon>Psyllinae</taxon>
        <taxon>Cacopsylla</taxon>
    </lineage>
</organism>
<reference evidence="1" key="1">
    <citation type="submission" date="2021-05" db="EMBL/GenBank/DDBJ databases">
        <authorList>
            <person name="Alioto T."/>
            <person name="Alioto T."/>
            <person name="Gomez Garrido J."/>
        </authorList>
    </citation>
    <scope>NUCLEOTIDE SEQUENCE</scope>
</reference>